<evidence type="ECO:0000313" key="1">
    <source>
        <dbReference type="EMBL" id="RCN35978.1"/>
    </source>
</evidence>
<proteinExistence type="predicted"/>
<keyword evidence="2" id="KW-1185">Reference proteome</keyword>
<sequence>MEKGRRAYLYTAVMIGSSHTNFVSYNCADETLTCNSLKSGTFQIDDGNVDFIQYAGQKQQYFNDFYFLQDAGIELGQIMNNKVFKWKSNAEMDLQSIGCCFNRDLKKAGCVLRFNTSQS</sequence>
<dbReference type="Proteomes" id="UP000252519">
    <property type="component" value="Unassembled WGS sequence"/>
</dbReference>
<protein>
    <recommendedName>
        <fullName evidence="3">SCP domain-containing protein</fullName>
    </recommendedName>
</protein>
<dbReference type="EMBL" id="JOJR01000603">
    <property type="protein sequence ID" value="RCN35978.1"/>
    <property type="molecule type" value="Genomic_DNA"/>
</dbReference>
<organism evidence="1 2">
    <name type="scientific">Ancylostoma caninum</name>
    <name type="common">Dog hookworm</name>
    <dbReference type="NCBI Taxonomy" id="29170"/>
    <lineage>
        <taxon>Eukaryota</taxon>
        <taxon>Metazoa</taxon>
        <taxon>Ecdysozoa</taxon>
        <taxon>Nematoda</taxon>
        <taxon>Chromadorea</taxon>
        <taxon>Rhabditida</taxon>
        <taxon>Rhabditina</taxon>
        <taxon>Rhabditomorpha</taxon>
        <taxon>Strongyloidea</taxon>
        <taxon>Ancylostomatidae</taxon>
        <taxon>Ancylostomatinae</taxon>
        <taxon>Ancylostoma</taxon>
    </lineage>
</organism>
<evidence type="ECO:0000313" key="2">
    <source>
        <dbReference type="Proteomes" id="UP000252519"/>
    </source>
</evidence>
<gene>
    <name evidence="1" type="ORF">ANCCAN_18143</name>
</gene>
<evidence type="ECO:0008006" key="3">
    <source>
        <dbReference type="Google" id="ProtNLM"/>
    </source>
</evidence>
<reference evidence="1 2" key="1">
    <citation type="submission" date="2014-10" db="EMBL/GenBank/DDBJ databases">
        <title>Draft genome of the hookworm Ancylostoma caninum.</title>
        <authorList>
            <person name="Mitreva M."/>
        </authorList>
    </citation>
    <scope>NUCLEOTIDE SEQUENCE [LARGE SCALE GENOMIC DNA]</scope>
    <source>
        <strain evidence="1 2">Baltimore</strain>
    </source>
</reference>
<accession>A0A368FWW5</accession>
<name>A0A368FWW5_ANCCA</name>
<comment type="caution">
    <text evidence="1">The sequence shown here is derived from an EMBL/GenBank/DDBJ whole genome shotgun (WGS) entry which is preliminary data.</text>
</comment>
<dbReference type="AlphaFoldDB" id="A0A368FWW5"/>
<dbReference type="OrthoDB" id="10448822at2759"/>